<dbReference type="Proteomes" id="UP000536640">
    <property type="component" value="Unassembled WGS sequence"/>
</dbReference>
<dbReference type="AlphaFoldDB" id="A0A840R3M3"/>
<proteinExistence type="predicted"/>
<dbReference type="InterPro" id="IPR023387">
    <property type="entry name" value="DUF1653-like_dom"/>
</dbReference>
<accession>A0A840R3M3</accession>
<evidence type="ECO:0000313" key="2">
    <source>
        <dbReference type="EMBL" id="MBB5187397.1"/>
    </source>
</evidence>
<protein>
    <recommendedName>
        <fullName evidence="1">DUF1653 domain-containing protein</fullName>
    </recommendedName>
</protein>
<keyword evidence="3" id="KW-1185">Reference proteome</keyword>
<dbReference type="InterPro" id="IPR037135">
    <property type="entry name" value="DUF1653-like_dom_sf"/>
</dbReference>
<dbReference type="Pfam" id="PF07866">
    <property type="entry name" value="DUF1653"/>
    <property type="match status" value="1"/>
</dbReference>
<evidence type="ECO:0000259" key="1">
    <source>
        <dbReference type="Pfam" id="PF07866"/>
    </source>
</evidence>
<dbReference type="EMBL" id="JACHHW010000004">
    <property type="protein sequence ID" value="MBB5187397.1"/>
    <property type="molecule type" value="Genomic_DNA"/>
</dbReference>
<comment type="caution">
    <text evidence="2">The sequence shown here is derived from an EMBL/GenBank/DDBJ whole genome shotgun (WGS) entry which is preliminary data.</text>
</comment>
<dbReference type="RefSeq" id="WP_226968320.1">
    <property type="nucleotide sequence ID" value="NZ_JACHHW010000004.1"/>
</dbReference>
<reference evidence="2 3" key="1">
    <citation type="submission" date="2020-08" db="EMBL/GenBank/DDBJ databases">
        <title>Genomic Encyclopedia of Type Strains, Phase IV (KMG-IV): sequencing the most valuable type-strain genomes for metagenomic binning, comparative biology and taxonomic classification.</title>
        <authorList>
            <person name="Goeker M."/>
        </authorList>
    </citation>
    <scope>NUCLEOTIDE SEQUENCE [LARGE SCALE GENOMIC DNA]</scope>
    <source>
        <strain evidence="2 3">DSM 25701</strain>
    </source>
</reference>
<feature type="domain" description="DUF1653" evidence="1">
    <location>
        <begin position="9"/>
        <end position="69"/>
    </location>
</feature>
<organism evidence="2 3">
    <name type="scientific">Zhongshania antarctica</name>
    <dbReference type="NCBI Taxonomy" id="641702"/>
    <lineage>
        <taxon>Bacteria</taxon>
        <taxon>Pseudomonadati</taxon>
        <taxon>Pseudomonadota</taxon>
        <taxon>Gammaproteobacteria</taxon>
        <taxon>Cellvibrionales</taxon>
        <taxon>Spongiibacteraceae</taxon>
        <taxon>Zhongshania</taxon>
    </lineage>
</organism>
<evidence type="ECO:0000313" key="3">
    <source>
        <dbReference type="Proteomes" id="UP000536640"/>
    </source>
</evidence>
<sequence>MTVTDIPKGLYRHYKGGEYQVYEVATHSETEELLVVYRPLYGAAALWVRPLAMFAELVEYKGKTLPRFELVKPANEALV</sequence>
<dbReference type="Gene3D" id="2.30.30.320">
    <property type="entry name" value="DUF1653-like domain"/>
    <property type="match status" value="1"/>
</dbReference>
<name>A0A840R3M3_9GAMM</name>
<gene>
    <name evidence="2" type="ORF">HNQ57_001666</name>
</gene>